<sequence>MKRCITCNGKLWVTWLIISWPWVRRVKKFKDAIDCIDLLPYNIFCRDMEEPNG</sequence>
<reference evidence="1" key="1">
    <citation type="submission" date="2020-03" db="EMBL/GenBank/DDBJ databases">
        <title>The deep terrestrial virosphere.</title>
        <authorList>
            <person name="Holmfeldt K."/>
            <person name="Nilsson E."/>
            <person name="Simone D."/>
            <person name="Lopez-Fernandez M."/>
            <person name="Wu X."/>
            <person name="de Brujin I."/>
            <person name="Lundin D."/>
            <person name="Andersson A."/>
            <person name="Bertilsson S."/>
            <person name="Dopson M."/>
        </authorList>
    </citation>
    <scope>NUCLEOTIDE SEQUENCE</scope>
    <source>
        <strain evidence="1">MM415A01058</strain>
    </source>
</reference>
<dbReference type="EMBL" id="MT142341">
    <property type="protein sequence ID" value="QJA78537.1"/>
    <property type="molecule type" value="Genomic_DNA"/>
</dbReference>
<name>A0A6M3K9P6_9ZZZZ</name>
<evidence type="ECO:0000313" key="1">
    <source>
        <dbReference type="EMBL" id="QJA78537.1"/>
    </source>
</evidence>
<protein>
    <submittedName>
        <fullName evidence="1">Uncharacterized protein</fullName>
    </submittedName>
</protein>
<organism evidence="1">
    <name type="scientific">viral metagenome</name>
    <dbReference type="NCBI Taxonomy" id="1070528"/>
    <lineage>
        <taxon>unclassified sequences</taxon>
        <taxon>metagenomes</taxon>
        <taxon>organismal metagenomes</taxon>
    </lineage>
</organism>
<gene>
    <name evidence="1" type="ORF">MM415A01058_0025</name>
</gene>
<proteinExistence type="predicted"/>
<dbReference type="AlphaFoldDB" id="A0A6M3K9P6"/>
<accession>A0A6M3K9P6</accession>